<dbReference type="EMBL" id="LMAI01000004">
    <property type="protein sequence ID" value="KUJ56466.1"/>
    <property type="molecule type" value="Genomic_DNA"/>
</dbReference>
<comment type="caution">
    <text evidence="2">The sequence shown here is derived from an EMBL/GenBank/DDBJ whole genome shotgun (WGS) entry which is preliminary data.</text>
</comment>
<dbReference type="RefSeq" id="WP_059136430.1">
    <property type="nucleotide sequence ID" value="NZ_LMAI01000004.1"/>
</dbReference>
<organism evidence="2 3">
    <name type="scientific">Chryseobacterium aquaticum subsp. greenlandense</name>
    <dbReference type="NCBI Taxonomy" id="345663"/>
    <lineage>
        <taxon>Bacteria</taxon>
        <taxon>Pseudomonadati</taxon>
        <taxon>Bacteroidota</taxon>
        <taxon>Flavobacteriia</taxon>
        <taxon>Flavobacteriales</taxon>
        <taxon>Weeksellaceae</taxon>
        <taxon>Chryseobacterium group</taxon>
        <taxon>Chryseobacterium</taxon>
    </lineage>
</organism>
<dbReference type="Gene3D" id="3.90.1530.10">
    <property type="entry name" value="Conserved hypothetical protein from pyrococcus furiosus pfu- 392566-001, ParB domain"/>
    <property type="match status" value="1"/>
</dbReference>
<dbReference type="Proteomes" id="UP000054388">
    <property type="component" value="Unassembled WGS sequence"/>
</dbReference>
<accession>A0A101CHQ0</accession>
<dbReference type="Pfam" id="PF02195">
    <property type="entry name" value="ParB_N"/>
    <property type="match status" value="1"/>
</dbReference>
<dbReference type="PANTHER" id="PTHR30083">
    <property type="entry name" value="TRANSCRIPTIONAL REGULATOR-RELATED"/>
    <property type="match status" value="1"/>
</dbReference>
<dbReference type="InterPro" id="IPR036086">
    <property type="entry name" value="ParB/Sulfiredoxin_sf"/>
</dbReference>
<gene>
    <name evidence="2" type="ORF">AR686_07845</name>
</gene>
<protein>
    <submittedName>
        <fullName evidence="2">Chromosome partitioning protein ParB</fullName>
    </submittedName>
</protein>
<name>A0A101CHQ0_9FLAO</name>
<dbReference type="AlphaFoldDB" id="A0A101CHQ0"/>
<evidence type="ECO:0000313" key="3">
    <source>
        <dbReference type="Proteomes" id="UP000054388"/>
    </source>
</evidence>
<dbReference type="CDD" id="cd16397">
    <property type="entry name" value="IbrB_like"/>
    <property type="match status" value="1"/>
</dbReference>
<reference evidence="2 3" key="1">
    <citation type="submission" date="2015-10" db="EMBL/GenBank/DDBJ databases">
        <title>Genome sequence of Chryseobacterium greenlandense.</title>
        <authorList>
            <person name="Newman J."/>
            <person name="Fischer K."/>
            <person name="Miller J."/>
        </authorList>
    </citation>
    <scope>NUCLEOTIDE SEQUENCE [LARGE SCALE GENOMIC DNA]</scope>
    <source>
        <strain evidence="2 3">UMB34</strain>
    </source>
</reference>
<dbReference type="SMART" id="SM00470">
    <property type="entry name" value="ParB"/>
    <property type="match status" value="1"/>
</dbReference>
<feature type="domain" description="ParB-like N-terminal" evidence="1">
    <location>
        <begin position="12"/>
        <end position="108"/>
    </location>
</feature>
<dbReference type="SUPFAM" id="SSF110849">
    <property type="entry name" value="ParB/Sulfiredoxin"/>
    <property type="match status" value="1"/>
</dbReference>
<evidence type="ECO:0000259" key="1">
    <source>
        <dbReference type="SMART" id="SM00470"/>
    </source>
</evidence>
<dbReference type="GO" id="GO:0071453">
    <property type="term" value="P:cellular response to oxygen levels"/>
    <property type="evidence" value="ECO:0007669"/>
    <property type="project" value="TreeGrafter"/>
</dbReference>
<evidence type="ECO:0000313" key="2">
    <source>
        <dbReference type="EMBL" id="KUJ56466.1"/>
    </source>
</evidence>
<proteinExistence type="predicted"/>
<dbReference type="InterPro" id="IPR003115">
    <property type="entry name" value="ParB_N"/>
</dbReference>
<dbReference type="PANTHER" id="PTHR30083:SF1">
    <property type="entry name" value="TRANSCRIPTIONAL REGULATOR"/>
    <property type="match status" value="1"/>
</dbReference>
<sequence length="183" mass="21369">MKKFISPVYNVIAVPIEKMEANDYNPNHVAKREMDLLYQSIKADGYTMPIVAFYDKERDKYVIVDGFHRYTILLTKKDIYERENGMLPVSVIEKDISDRMASTIRHNRARGKHEVELQASLVSMLKLGWDELKIMKELGMTLEEVQRLIGLKGIHSEIKGVPYSVERQIIEVEEDIKPWEEQQ</sequence>